<dbReference type="NCBIfam" id="TIGR02937">
    <property type="entry name" value="sigma70-ECF"/>
    <property type="match status" value="1"/>
</dbReference>
<dbReference type="STRING" id="391625.PPSIR1_25436"/>
<dbReference type="Gene3D" id="1.10.1740.10">
    <property type="match status" value="1"/>
</dbReference>
<feature type="domain" description="RNA polymerase sigma factor 70 region 4 type 2" evidence="7">
    <location>
        <begin position="119"/>
        <end position="171"/>
    </location>
</feature>
<dbReference type="InterPro" id="IPR007627">
    <property type="entry name" value="RNA_pol_sigma70_r2"/>
</dbReference>
<evidence type="ECO:0000259" key="7">
    <source>
        <dbReference type="Pfam" id="PF08281"/>
    </source>
</evidence>
<keyword evidence="9" id="KW-1185">Reference proteome</keyword>
<dbReference type="InterPro" id="IPR036388">
    <property type="entry name" value="WH-like_DNA-bd_sf"/>
</dbReference>
<protein>
    <submittedName>
        <fullName evidence="8">RNA polymerase, sigma-24 subunit, ECF subfamily protein</fullName>
    </submittedName>
</protein>
<evidence type="ECO:0000256" key="2">
    <source>
        <dbReference type="ARBA" id="ARBA00023015"/>
    </source>
</evidence>
<dbReference type="PANTHER" id="PTHR43133">
    <property type="entry name" value="RNA POLYMERASE ECF-TYPE SIGMA FACTO"/>
    <property type="match status" value="1"/>
</dbReference>
<comment type="similarity">
    <text evidence="1">Belongs to the sigma-70 factor family. ECF subfamily.</text>
</comment>
<gene>
    <name evidence="8" type="ORF">PPSIR1_25436</name>
</gene>
<evidence type="ECO:0000259" key="6">
    <source>
        <dbReference type="Pfam" id="PF04542"/>
    </source>
</evidence>
<reference evidence="8 9" key="1">
    <citation type="submission" date="2007-06" db="EMBL/GenBank/DDBJ databases">
        <authorList>
            <person name="Shimkets L."/>
            <person name="Ferriera S."/>
            <person name="Johnson J."/>
            <person name="Kravitz S."/>
            <person name="Beeson K."/>
            <person name="Sutton G."/>
            <person name="Rogers Y.-H."/>
            <person name="Friedman R."/>
            <person name="Frazier M."/>
            <person name="Venter J.C."/>
        </authorList>
    </citation>
    <scope>NUCLEOTIDE SEQUENCE [LARGE SCALE GENOMIC DNA]</scope>
    <source>
        <strain evidence="8 9">SIR-1</strain>
    </source>
</reference>
<keyword evidence="4" id="KW-0238">DNA-binding</keyword>
<evidence type="ECO:0000313" key="9">
    <source>
        <dbReference type="Proteomes" id="UP000005801"/>
    </source>
</evidence>
<feature type="domain" description="RNA polymerase sigma-70 region 2" evidence="6">
    <location>
        <begin position="30"/>
        <end position="93"/>
    </location>
</feature>
<accession>A6FZA1</accession>
<dbReference type="CDD" id="cd06171">
    <property type="entry name" value="Sigma70_r4"/>
    <property type="match status" value="1"/>
</dbReference>
<dbReference type="SUPFAM" id="SSF88946">
    <property type="entry name" value="Sigma2 domain of RNA polymerase sigma factors"/>
    <property type="match status" value="1"/>
</dbReference>
<dbReference type="GO" id="GO:0006352">
    <property type="term" value="P:DNA-templated transcription initiation"/>
    <property type="evidence" value="ECO:0007669"/>
    <property type="project" value="InterPro"/>
</dbReference>
<dbReference type="Gene3D" id="1.10.10.10">
    <property type="entry name" value="Winged helix-like DNA-binding domain superfamily/Winged helix DNA-binding domain"/>
    <property type="match status" value="1"/>
</dbReference>
<dbReference type="InterPro" id="IPR014284">
    <property type="entry name" value="RNA_pol_sigma-70_dom"/>
</dbReference>
<keyword evidence="3" id="KW-0731">Sigma factor</keyword>
<name>A6FZA1_9BACT</name>
<evidence type="ECO:0000256" key="5">
    <source>
        <dbReference type="ARBA" id="ARBA00023163"/>
    </source>
</evidence>
<dbReference type="PANTHER" id="PTHR43133:SF8">
    <property type="entry name" value="RNA POLYMERASE SIGMA FACTOR HI_1459-RELATED"/>
    <property type="match status" value="1"/>
</dbReference>
<evidence type="ECO:0000256" key="1">
    <source>
        <dbReference type="ARBA" id="ARBA00010641"/>
    </source>
</evidence>
<dbReference type="Pfam" id="PF04542">
    <property type="entry name" value="Sigma70_r2"/>
    <property type="match status" value="1"/>
</dbReference>
<dbReference type="InterPro" id="IPR013325">
    <property type="entry name" value="RNA_pol_sigma_r2"/>
</dbReference>
<comment type="caution">
    <text evidence="8">The sequence shown here is derived from an EMBL/GenBank/DDBJ whole genome shotgun (WGS) entry which is preliminary data.</text>
</comment>
<dbReference type="Proteomes" id="UP000005801">
    <property type="component" value="Unassembled WGS sequence"/>
</dbReference>
<dbReference type="OrthoDB" id="5515815at2"/>
<keyword evidence="5" id="KW-0804">Transcription</keyword>
<organism evidence="8 9">
    <name type="scientific">Plesiocystis pacifica SIR-1</name>
    <dbReference type="NCBI Taxonomy" id="391625"/>
    <lineage>
        <taxon>Bacteria</taxon>
        <taxon>Pseudomonadati</taxon>
        <taxon>Myxococcota</taxon>
        <taxon>Polyangia</taxon>
        <taxon>Nannocystales</taxon>
        <taxon>Nannocystaceae</taxon>
        <taxon>Plesiocystis</taxon>
    </lineage>
</organism>
<dbReference type="InterPro" id="IPR039425">
    <property type="entry name" value="RNA_pol_sigma-70-like"/>
</dbReference>
<dbReference type="SUPFAM" id="SSF88659">
    <property type="entry name" value="Sigma3 and sigma4 domains of RNA polymerase sigma factors"/>
    <property type="match status" value="1"/>
</dbReference>
<dbReference type="RefSeq" id="WP_006969800.1">
    <property type="nucleotide sequence ID" value="NZ_ABCS01000006.1"/>
</dbReference>
<dbReference type="EMBL" id="ABCS01000006">
    <property type="protein sequence ID" value="EDM80985.1"/>
    <property type="molecule type" value="Genomic_DNA"/>
</dbReference>
<dbReference type="eggNOG" id="COG1595">
    <property type="taxonomic scope" value="Bacteria"/>
</dbReference>
<dbReference type="AlphaFoldDB" id="A6FZA1"/>
<dbReference type="Pfam" id="PF08281">
    <property type="entry name" value="Sigma70_r4_2"/>
    <property type="match status" value="1"/>
</dbReference>
<proteinExistence type="inferred from homology"/>
<evidence type="ECO:0000256" key="4">
    <source>
        <dbReference type="ARBA" id="ARBA00023125"/>
    </source>
</evidence>
<dbReference type="InterPro" id="IPR013324">
    <property type="entry name" value="RNA_pol_sigma_r3/r4-like"/>
</dbReference>
<dbReference type="InterPro" id="IPR013249">
    <property type="entry name" value="RNA_pol_sigma70_r4_t2"/>
</dbReference>
<evidence type="ECO:0000256" key="3">
    <source>
        <dbReference type="ARBA" id="ARBA00023082"/>
    </source>
</evidence>
<dbReference type="GO" id="GO:0016987">
    <property type="term" value="F:sigma factor activity"/>
    <property type="evidence" value="ECO:0007669"/>
    <property type="project" value="UniProtKB-KW"/>
</dbReference>
<dbReference type="GO" id="GO:0003677">
    <property type="term" value="F:DNA binding"/>
    <property type="evidence" value="ECO:0007669"/>
    <property type="project" value="UniProtKB-KW"/>
</dbReference>
<sequence>MGARASEGDEIADVRGAVTGDAAAMRRVLRRLGPHVLRTCRRILGPGPDAEDVAQEAFIQIVRDLPELRAPEAVVAWANRVTARLAVRARVARSKRRPLALEREVASGVGDPSTKAYVEEVLDRLGELPAEQSEVLVLRSILGHSVEEVAEATGARANTVRSRLRIAREKLMAAVEERR</sequence>
<evidence type="ECO:0000313" key="8">
    <source>
        <dbReference type="EMBL" id="EDM80985.1"/>
    </source>
</evidence>
<keyword evidence="2" id="KW-0805">Transcription regulation</keyword>